<keyword evidence="2" id="KW-1185">Reference proteome</keyword>
<accession>A0ACB7Z6D4</accession>
<reference evidence="1 2" key="1">
    <citation type="journal article" date="2021" name="Hortic Res">
        <title>High-quality reference genome and annotation aids understanding of berry development for evergreen blueberry (Vaccinium darrowii).</title>
        <authorList>
            <person name="Yu J."/>
            <person name="Hulse-Kemp A.M."/>
            <person name="Babiker E."/>
            <person name="Staton M."/>
        </authorList>
    </citation>
    <scope>NUCLEOTIDE SEQUENCE [LARGE SCALE GENOMIC DNA]</scope>
    <source>
        <strain evidence="2">cv. NJ 8807/NJ 8810</strain>
        <tissue evidence="1">Young leaf</tissue>
    </source>
</reference>
<sequence>MQELQLQLESVNEAEEFDGEKYKNLENNLKEASKEEERYWRDKCRADWLKLGDKNTSFFHAETTQRRSQNKIRGLENENGEWKEEEYEVEHIVLGYFAGIYTSSCPYGFEEVLNCVQQWVTLAMNASKIGVRIGSEFKKEWVDGKASNG</sequence>
<dbReference type="EMBL" id="CM037154">
    <property type="protein sequence ID" value="KAH7861490.1"/>
    <property type="molecule type" value="Genomic_DNA"/>
</dbReference>
<comment type="caution">
    <text evidence="1">The sequence shown here is derived from an EMBL/GenBank/DDBJ whole genome shotgun (WGS) entry which is preliminary data.</text>
</comment>
<gene>
    <name evidence="1" type="ORF">Vadar_026815</name>
</gene>
<evidence type="ECO:0000313" key="1">
    <source>
        <dbReference type="EMBL" id="KAH7861490.1"/>
    </source>
</evidence>
<organism evidence="1 2">
    <name type="scientific">Vaccinium darrowii</name>
    <dbReference type="NCBI Taxonomy" id="229202"/>
    <lineage>
        <taxon>Eukaryota</taxon>
        <taxon>Viridiplantae</taxon>
        <taxon>Streptophyta</taxon>
        <taxon>Embryophyta</taxon>
        <taxon>Tracheophyta</taxon>
        <taxon>Spermatophyta</taxon>
        <taxon>Magnoliopsida</taxon>
        <taxon>eudicotyledons</taxon>
        <taxon>Gunneridae</taxon>
        <taxon>Pentapetalae</taxon>
        <taxon>asterids</taxon>
        <taxon>Ericales</taxon>
        <taxon>Ericaceae</taxon>
        <taxon>Vaccinioideae</taxon>
        <taxon>Vaccinieae</taxon>
        <taxon>Vaccinium</taxon>
    </lineage>
</organism>
<protein>
    <submittedName>
        <fullName evidence="1">Uncharacterized protein</fullName>
    </submittedName>
</protein>
<proteinExistence type="predicted"/>
<name>A0ACB7Z6D4_9ERIC</name>
<evidence type="ECO:0000313" key="2">
    <source>
        <dbReference type="Proteomes" id="UP000828048"/>
    </source>
</evidence>
<dbReference type="Proteomes" id="UP000828048">
    <property type="component" value="Chromosome 4"/>
</dbReference>